<evidence type="ECO:0000256" key="1">
    <source>
        <dbReference type="SAM" id="MobiDB-lite"/>
    </source>
</evidence>
<dbReference type="EMBL" id="JAVHNS010000017">
    <property type="protein sequence ID" value="KAK6332658.1"/>
    <property type="molecule type" value="Genomic_DNA"/>
</dbReference>
<feature type="compositionally biased region" description="Acidic residues" evidence="1">
    <location>
        <begin position="256"/>
        <end position="266"/>
    </location>
</feature>
<evidence type="ECO:0008006" key="4">
    <source>
        <dbReference type="Google" id="ProtNLM"/>
    </source>
</evidence>
<gene>
    <name evidence="2" type="ORF">TWF730_004318</name>
</gene>
<feature type="region of interest" description="Disordered" evidence="1">
    <location>
        <begin position="256"/>
        <end position="283"/>
    </location>
</feature>
<dbReference type="AlphaFoldDB" id="A0AAV9U2G6"/>
<name>A0AAV9U2G6_9PEZI</name>
<dbReference type="Proteomes" id="UP001373714">
    <property type="component" value="Unassembled WGS sequence"/>
</dbReference>
<accession>A0AAV9U2G6</accession>
<protein>
    <recommendedName>
        <fullName evidence="4">F-box domain-containing protein</fullName>
    </recommendedName>
</protein>
<sequence length="640" mass="73837">MDSLSLVDMAQELQSSLPHLLLLPSELILEISSYLTDSGSGQGDRHLTTLSQTCRRLRQVIYPIANRHLRYDEDTQFPDTLLSIVTCTFTNPLVEYVRSVTIRLRREGGSIWLRDEYDEVIETGIAELKGHLRRKAQEGEEIFEFLESQLDEYGMAVLPTILLFQLKNLKELELAPTIHAISSRFMLTTLHYFQLPFQLNRLGMVRLTDLAPVNYWLLERFLRCGPIEAVGIDYRFGSTRSGPKAYPELEYLTDESEFESDTDDDSSTGSVESVGWQESSWREPTMEELKERYEGYQPSGWRDCWYPTKIDYGLPGTEPLPDCAFEVRDIRLWMDETPSGHEKLTPLLHSITGLRRLDLYLFPMRGNPSMGLEGEVPVSDTLWLSKLLMKQTETLESITIRLTQFADPQPEIPYLDNFKSLRKVHLYWSSDTLGTFKTINSAGEPYFKKMFPPGLEFLRIDFCQSLEFIEDAINLQVADFPKLKIVLGMLKEVGMPWEMAEGLQSLWLSMDYSNHPRSGAWSKVDQEVEVSGHLKTTQYMVAMGTDAHKVWRRKIQFVILSNAHKYTWCSTDGWRGAFQEHSFIDLPWNSRYFIALEPSNEGAHWTWHDYRNVDTPAGQPWVGSWFESNWPSGAETRCDS</sequence>
<comment type="caution">
    <text evidence="2">The sequence shown here is derived from an EMBL/GenBank/DDBJ whole genome shotgun (WGS) entry which is preliminary data.</text>
</comment>
<evidence type="ECO:0000313" key="3">
    <source>
        <dbReference type="Proteomes" id="UP001373714"/>
    </source>
</evidence>
<evidence type="ECO:0000313" key="2">
    <source>
        <dbReference type="EMBL" id="KAK6332658.1"/>
    </source>
</evidence>
<organism evidence="2 3">
    <name type="scientific">Orbilia blumenaviensis</name>
    <dbReference type="NCBI Taxonomy" id="1796055"/>
    <lineage>
        <taxon>Eukaryota</taxon>
        <taxon>Fungi</taxon>
        <taxon>Dikarya</taxon>
        <taxon>Ascomycota</taxon>
        <taxon>Pezizomycotina</taxon>
        <taxon>Orbiliomycetes</taxon>
        <taxon>Orbiliales</taxon>
        <taxon>Orbiliaceae</taxon>
        <taxon>Orbilia</taxon>
    </lineage>
</organism>
<proteinExistence type="predicted"/>
<keyword evidence="3" id="KW-1185">Reference proteome</keyword>
<reference evidence="2 3" key="1">
    <citation type="submission" date="2019-10" db="EMBL/GenBank/DDBJ databases">
        <authorList>
            <person name="Palmer J.M."/>
        </authorList>
    </citation>
    <scope>NUCLEOTIDE SEQUENCE [LARGE SCALE GENOMIC DNA]</scope>
    <source>
        <strain evidence="2 3">TWF730</strain>
    </source>
</reference>